<dbReference type="WBParaSite" id="PSAMB.scaffold3808size16831.g22646.t1">
    <property type="protein sequence ID" value="PSAMB.scaffold3808size16831.g22646.t1"/>
    <property type="gene ID" value="PSAMB.scaffold3808size16831.g22646"/>
</dbReference>
<dbReference type="Gene3D" id="1.10.490.10">
    <property type="entry name" value="Globins"/>
    <property type="match status" value="1"/>
</dbReference>
<dbReference type="Proteomes" id="UP000887566">
    <property type="component" value="Unplaced"/>
</dbReference>
<proteinExistence type="predicted"/>
<evidence type="ECO:0000256" key="1">
    <source>
        <dbReference type="SAM" id="MobiDB-lite"/>
    </source>
</evidence>
<name>A0A914WEM3_9BILA</name>
<dbReference type="InterPro" id="IPR012292">
    <property type="entry name" value="Globin/Proto"/>
</dbReference>
<feature type="region of interest" description="Disordered" evidence="1">
    <location>
        <begin position="1"/>
        <end position="22"/>
    </location>
</feature>
<keyword evidence="2" id="KW-1185">Reference proteome</keyword>
<reference evidence="3" key="1">
    <citation type="submission" date="2022-11" db="UniProtKB">
        <authorList>
            <consortium name="WormBaseParasite"/>
        </authorList>
    </citation>
    <scope>IDENTIFICATION</scope>
</reference>
<evidence type="ECO:0000313" key="3">
    <source>
        <dbReference type="WBParaSite" id="PSAMB.scaffold3808size16831.g22646.t1"/>
    </source>
</evidence>
<evidence type="ECO:0000313" key="2">
    <source>
        <dbReference type="Proteomes" id="UP000887566"/>
    </source>
</evidence>
<accession>A0A914WEM3</accession>
<dbReference type="GO" id="GO:0019825">
    <property type="term" value="F:oxygen binding"/>
    <property type="evidence" value="ECO:0007669"/>
    <property type="project" value="InterPro"/>
</dbReference>
<dbReference type="GO" id="GO:0020037">
    <property type="term" value="F:heme binding"/>
    <property type="evidence" value="ECO:0007669"/>
    <property type="project" value="InterPro"/>
</dbReference>
<organism evidence="2 3">
    <name type="scientific">Plectus sambesii</name>
    <dbReference type="NCBI Taxonomy" id="2011161"/>
    <lineage>
        <taxon>Eukaryota</taxon>
        <taxon>Metazoa</taxon>
        <taxon>Ecdysozoa</taxon>
        <taxon>Nematoda</taxon>
        <taxon>Chromadorea</taxon>
        <taxon>Plectida</taxon>
        <taxon>Plectina</taxon>
        <taxon>Plectoidea</taxon>
        <taxon>Plectidae</taxon>
        <taxon>Plectus</taxon>
    </lineage>
</organism>
<dbReference type="AlphaFoldDB" id="A0A914WEM3"/>
<sequence length="241" mass="27284">MGSCQSRQRRGRASISPAAREPSTVEKSLRNVFAFSVNMVPFHFEPLCQLDLSEKQKEIVKNHWTTTLLAQKPDLFYTTMVFSVNQSPKMNDVIAAGCQTDGNATSEFLVSAKMERMAMGVRDFFARQIFDNNLDSVLVANDARDIGAVHASYAQYGFKPAFLDIWQSNAIELLQGLLFEDLDEKVVFLSAWRQIIGYVSELMMVGYDAKMQSIRAGKRRATIHEQIETQNLITRRIMSLV</sequence>
<protein>
    <submittedName>
        <fullName evidence="3">Globin family profile domain-containing protein</fullName>
    </submittedName>
</protein>